<gene>
    <name evidence="2" type="ORF">CA260_10785</name>
</gene>
<dbReference type="InterPro" id="IPR021776">
    <property type="entry name" value="ActD"/>
</dbReference>
<comment type="caution">
    <text evidence="2">The sequence shown here is derived from an EMBL/GenBank/DDBJ whole genome shotgun (WGS) entry which is preliminary data.</text>
</comment>
<feature type="transmembrane region" description="Helical" evidence="1">
    <location>
        <begin position="59"/>
        <end position="78"/>
    </location>
</feature>
<feature type="transmembrane region" description="Helical" evidence="1">
    <location>
        <begin position="98"/>
        <end position="120"/>
    </location>
</feature>
<evidence type="ECO:0008006" key="4">
    <source>
        <dbReference type="Google" id="ProtNLM"/>
    </source>
</evidence>
<organism evidence="2 3">
    <name type="scientific">Dyella jiangningensis</name>
    <dbReference type="NCBI Taxonomy" id="1379159"/>
    <lineage>
        <taxon>Bacteria</taxon>
        <taxon>Pseudomonadati</taxon>
        <taxon>Pseudomonadota</taxon>
        <taxon>Gammaproteobacteria</taxon>
        <taxon>Lysobacterales</taxon>
        <taxon>Rhodanobacteraceae</taxon>
        <taxon>Dyella</taxon>
    </lineage>
</organism>
<dbReference type="PANTHER" id="PTHR40394:SF2">
    <property type="entry name" value="QUINOL:CYTOCHROME C OXIDOREDUCTASE MEMBRANE PROTEIN"/>
    <property type="match status" value="1"/>
</dbReference>
<dbReference type="AlphaFoldDB" id="A0A328P1X4"/>
<keyword evidence="1" id="KW-0812">Transmembrane</keyword>
<evidence type="ECO:0000313" key="3">
    <source>
        <dbReference type="Proteomes" id="UP000248926"/>
    </source>
</evidence>
<dbReference type="OrthoDB" id="9792475at2"/>
<evidence type="ECO:0000256" key="1">
    <source>
        <dbReference type="SAM" id="Phobius"/>
    </source>
</evidence>
<protein>
    <recommendedName>
        <fullName evidence="4">Quinol:cytochrome c oxidoreductase membrane protein</fullName>
    </recommendedName>
</protein>
<dbReference type="EMBL" id="NFZS01000002">
    <property type="protein sequence ID" value="RAO76177.1"/>
    <property type="molecule type" value="Genomic_DNA"/>
</dbReference>
<dbReference type="Proteomes" id="UP000248926">
    <property type="component" value="Unassembled WGS sequence"/>
</dbReference>
<name>A0A328P1X4_9GAMM</name>
<keyword evidence="3" id="KW-1185">Reference proteome</keyword>
<evidence type="ECO:0000313" key="2">
    <source>
        <dbReference type="EMBL" id="RAO76177.1"/>
    </source>
</evidence>
<proteinExistence type="predicted"/>
<reference evidence="2 3" key="1">
    <citation type="journal article" date="2018" name="Genet. Mol. Biol.">
        <title>The genome sequence of Dyella jiangningensis FCAV SCS01 from a lignocellulose-decomposing microbial consortium metagenome reveals potential for biotechnological applications.</title>
        <authorList>
            <person name="Desiderato J.G."/>
            <person name="Alvarenga D.O."/>
            <person name="Constancio M.T.L."/>
            <person name="Alves L.M.C."/>
            <person name="Varani A.M."/>
        </authorList>
    </citation>
    <scope>NUCLEOTIDE SEQUENCE [LARGE SCALE GENOMIC DNA]</scope>
    <source>
        <strain evidence="2 3">FCAV SCS01</strain>
    </source>
</reference>
<sequence length="178" mass="18773">MNGQPIYGSMVVFAQADDLLRATRHLRAAGCVALEAYSPHAVEGLADALGSDSSFMPKLMFAAGTVGGGAMLALQYYAAVVDYPIHIAGRPLASWPAFIPAALEIALLCAVVAGVIALFARCRLPCLYHPVFHVDAFAHASQDAYALLLRSDDALYGDIALPSLLADCSPMLIAEVPR</sequence>
<dbReference type="RefSeq" id="WP_111983124.1">
    <property type="nucleotide sequence ID" value="NZ_NFZS01000002.1"/>
</dbReference>
<keyword evidence="1" id="KW-0472">Membrane</keyword>
<dbReference type="Pfam" id="PF11821">
    <property type="entry name" value="ActD"/>
    <property type="match status" value="1"/>
</dbReference>
<dbReference type="PANTHER" id="PTHR40394">
    <property type="entry name" value="LIPOPROTEIN-RELATED"/>
    <property type="match status" value="1"/>
</dbReference>
<accession>A0A328P1X4</accession>
<keyword evidence="1" id="KW-1133">Transmembrane helix</keyword>